<dbReference type="Pfam" id="PF06691">
    <property type="entry name" value="DUF1189"/>
    <property type="match status" value="1"/>
</dbReference>
<comment type="caution">
    <text evidence="2">The sequence shown here is derived from an EMBL/GenBank/DDBJ whole genome shotgun (WGS) entry which is preliminary data.</text>
</comment>
<keyword evidence="1" id="KW-1133">Transmembrane helix</keyword>
<accession>A0ABR8Q7E6</accession>
<gene>
    <name evidence="2" type="ORF">H9660_14515</name>
</gene>
<evidence type="ECO:0000313" key="3">
    <source>
        <dbReference type="Proteomes" id="UP000640335"/>
    </source>
</evidence>
<keyword evidence="1" id="KW-0812">Transmembrane</keyword>
<proteinExistence type="predicted"/>
<sequence>MKNIKFFNKVKISITSIKGYRELLKDSLSKAILYSIILSLIVGSFLGVFSFITAGKIQKSMKDLISSEKFKFTLEDGILNFENSPIKKEYGGELIIYVDTNITLDEVDSIRKLVVHKNESLVILRDGISYRIDGNKFDYKFSELPLITNINNETILKSLNLIEIVKYLVFFINIILTYFSFIINSLALSVCGIIISKMNKLKMYYKDILKLSIYATTLPAILGIIVPIGTFSLLISGIYLILVMKMLKFN</sequence>
<evidence type="ECO:0000256" key="1">
    <source>
        <dbReference type="SAM" id="Phobius"/>
    </source>
</evidence>
<dbReference type="InterPro" id="IPR009574">
    <property type="entry name" value="DUF1189"/>
</dbReference>
<name>A0ABR8Q7E6_9CLOT</name>
<feature type="transmembrane region" description="Helical" evidence="1">
    <location>
        <begin position="215"/>
        <end position="242"/>
    </location>
</feature>
<organism evidence="2 3">
    <name type="scientific">Clostridium gallinarum</name>
    <dbReference type="NCBI Taxonomy" id="2762246"/>
    <lineage>
        <taxon>Bacteria</taxon>
        <taxon>Bacillati</taxon>
        <taxon>Bacillota</taxon>
        <taxon>Clostridia</taxon>
        <taxon>Eubacteriales</taxon>
        <taxon>Clostridiaceae</taxon>
        <taxon>Clostridium</taxon>
    </lineage>
</organism>
<evidence type="ECO:0000313" key="2">
    <source>
        <dbReference type="EMBL" id="MBD7916358.1"/>
    </source>
</evidence>
<keyword evidence="3" id="KW-1185">Reference proteome</keyword>
<dbReference type="Proteomes" id="UP000640335">
    <property type="component" value="Unassembled WGS sequence"/>
</dbReference>
<protein>
    <submittedName>
        <fullName evidence="2">DUF1189 family protein</fullName>
    </submittedName>
</protein>
<dbReference type="EMBL" id="JACSQZ010000075">
    <property type="protein sequence ID" value="MBD7916358.1"/>
    <property type="molecule type" value="Genomic_DNA"/>
</dbReference>
<keyword evidence="1" id="KW-0472">Membrane</keyword>
<dbReference type="RefSeq" id="WP_191751102.1">
    <property type="nucleotide sequence ID" value="NZ_JACSQZ010000075.1"/>
</dbReference>
<reference evidence="2 3" key="1">
    <citation type="submission" date="2020-08" db="EMBL/GenBank/DDBJ databases">
        <title>A Genomic Blueprint of the Chicken Gut Microbiome.</title>
        <authorList>
            <person name="Gilroy R."/>
            <person name="Ravi A."/>
            <person name="Getino M."/>
            <person name="Pursley I."/>
            <person name="Horton D.L."/>
            <person name="Alikhan N.-F."/>
            <person name="Baker D."/>
            <person name="Gharbi K."/>
            <person name="Hall N."/>
            <person name="Watson M."/>
            <person name="Adriaenssens E.M."/>
            <person name="Foster-Nyarko E."/>
            <person name="Jarju S."/>
            <person name="Secka A."/>
            <person name="Antonio M."/>
            <person name="Oren A."/>
            <person name="Chaudhuri R."/>
            <person name="La Ragione R.M."/>
            <person name="Hildebrand F."/>
            <person name="Pallen M.J."/>
        </authorList>
    </citation>
    <scope>NUCLEOTIDE SEQUENCE [LARGE SCALE GENOMIC DNA]</scope>
    <source>
        <strain evidence="2 3">Sa3CUN1</strain>
    </source>
</reference>
<feature type="transmembrane region" description="Helical" evidence="1">
    <location>
        <begin position="31"/>
        <end position="52"/>
    </location>
</feature>
<feature type="transmembrane region" description="Helical" evidence="1">
    <location>
        <begin position="167"/>
        <end position="195"/>
    </location>
</feature>